<keyword evidence="6" id="KW-0233">DNA recombination</keyword>
<dbReference type="SMART" id="SM00547">
    <property type="entry name" value="ZnF_RBZ"/>
    <property type="match status" value="2"/>
</dbReference>
<keyword evidence="4" id="KW-0862">Zinc</keyword>
<dbReference type="EMBL" id="CAICTM010001230">
    <property type="protein sequence ID" value="CAB9521786.1"/>
    <property type="molecule type" value="Genomic_DNA"/>
</dbReference>
<dbReference type="InterPro" id="IPR036443">
    <property type="entry name" value="Znf_RanBP2_sf"/>
</dbReference>
<evidence type="ECO:0000313" key="10">
    <source>
        <dbReference type="EMBL" id="CAB9521786.1"/>
    </source>
</evidence>
<evidence type="ECO:0000256" key="5">
    <source>
        <dbReference type="PROSITE-ProRule" id="PRU00322"/>
    </source>
</evidence>
<feature type="domain" description="RanBP2-type" evidence="9">
    <location>
        <begin position="1194"/>
        <end position="1224"/>
    </location>
</feature>
<feature type="region of interest" description="Disordered" evidence="7">
    <location>
        <begin position="1108"/>
        <end position="1132"/>
    </location>
</feature>
<feature type="region of interest" description="Disordered" evidence="7">
    <location>
        <begin position="1006"/>
        <end position="1043"/>
    </location>
</feature>
<protein>
    <recommendedName>
        <fullName evidence="6">Crossover junction endonuclease MUS81</fullName>
        <ecNumber evidence="6">3.1.22.-</ecNumber>
    </recommendedName>
</protein>
<dbReference type="CDD" id="cd16448">
    <property type="entry name" value="RING-H2"/>
    <property type="match status" value="1"/>
</dbReference>
<dbReference type="Pfam" id="PF13639">
    <property type="entry name" value="zf-RING_2"/>
    <property type="match status" value="1"/>
</dbReference>
<dbReference type="CDD" id="cd21036">
    <property type="entry name" value="WH_MUS81"/>
    <property type="match status" value="1"/>
</dbReference>
<dbReference type="GO" id="GO:0000712">
    <property type="term" value="P:resolution of meiotic recombination intermediates"/>
    <property type="evidence" value="ECO:0007669"/>
    <property type="project" value="TreeGrafter"/>
</dbReference>
<dbReference type="Gene3D" id="2.30.30.380">
    <property type="entry name" value="Zn-finger domain of Sec23/24"/>
    <property type="match status" value="2"/>
</dbReference>
<reference evidence="10" key="1">
    <citation type="submission" date="2020-06" db="EMBL/GenBank/DDBJ databases">
        <authorList>
            <consortium name="Plant Systems Biology data submission"/>
        </authorList>
    </citation>
    <scope>NUCLEOTIDE SEQUENCE</scope>
    <source>
        <strain evidence="10">D6</strain>
    </source>
</reference>
<dbReference type="SUPFAM" id="SSF90209">
    <property type="entry name" value="Ran binding protein zinc finger-like"/>
    <property type="match status" value="1"/>
</dbReference>
<dbReference type="InterPro" id="IPR011335">
    <property type="entry name" value="Restrct_endonuc-II-like"/>
</dbReference>
<comment type="similarity">
    <text evidence="6">Belongs to the XPF family.</text>
</comment>
<evidence type="ECO:0000259" key="8">
    <source>
        <dbReference type="PROSITE" id="PS50089"/>
    </source>
</evidence>
<dbReference type="Gene3D" id="3.30.40.10">
    <property type="entry name" value="Zinc/RING finger domain, C3HC4 (zinc finger)"/>
    <property type="match status" value="1"/>
</dbReference>
<feature type="domain" description="RanBP2-type" evidence="9">
    <location>
        <begin position="1167"/>
        <end position="1196"/>
    </location>
</feature>
<evidence type="ECO:0000313" key="11">
    <source>
        <dbReference type="Proteomes" id="UP001153069"/>
    </source>
</evidence>
<dbReference type="Gene3D" id="3.40.50.10130">
    <property type="match status" value="1"/>
</dbReference>
<dbReference type="GO" id="GO:0006308">
    <property type="term" value="P:DNA catabolic process"/>
    <property type="evidence" value="ECO:0007669"/>
    <property type="project" value="UniProtKB-UniRule"/>
</dbReference>
<dbReference type="GO" id="GO:0048476">
    <property type="term" value="C:Holliday junction resolvase complex"/>
    <property type="evidence" value="ECO:0007669"/>
    <property type="project" value="UniProtKB-UniRule"/>
</dbReference>
<comment type="subunit">
    <text evidence="6">Interacts with EME1.</text>
</comment>
<feature type="compositionally biased region" description="Basic and acidic residues" evidence="7">
    <location>
        <begin position="1362"/>
        <end position="1382"/>
    </location>
</feature>
<keyword evidence="6" id="KW-0540">Nuclease</keyword>
<dbReference type="SMART" id="SM00744">
    <property type="entry name" value="RINGv"/>
    <property type="match status" value="1"/>
</dbReference>
<dbReference type="InterPro" id="IPR001876">
    <property type="entry name" value="Znf_RanBP2"/>
</dbReference>
<comment type="cofactor">
    <cofactor evidence="6">
        <name>Mg(2+)</name>
        <dbReference type="ChEBI" id="CHEBI:18420"/>
    </cofactor>
</comment>
<keyword evidence="6" id="KW-0255">Endonuclease</keyword>
<dbReference type="GO" id="GO:0005634">
    <property type="term" value="C:nucleus"/>
    <property type="evidence" value="ECO:0007669"/>
    <property type="project" value="UniProtKB-SubCell"/>
</dbReference>
<dbReference type="GO" id="GO:0008821">
    <property type="term" value="F:crossover junction DNA endonuclease activity"/>
    <property type="evidence" value="ECO:0007669"/>
    <property type="project" value="UniProtKB-UniRule"/>
</dbReference>
<evidence type="ECO:0000259" key="9">
    <source>
        <dbReference type="PROSITE" id="PS50199"/>
    </source>
</evidence>
<feature type="region of interest" description="Disordered" evidence="7">
    <location>
        <begin position="816"/>
        <end position="836"/>
    </location>
</feature>
<keyword evidence="1 6" id="KW-0479">Metal-binding</keyword>
<dbReference type="GO" id="GO:0008270">
    <property type="term" value="F:zinc ion binding"/>
    <property type="evidence" value="ECO:0007669"/>
    <property type="project" value="UniProtKB-KW"/>
</dbReference>
<keyword evidence="2 5" id="KW-0863">Zinc-finger</keyword>
<dbReference type="OrthoDB" id="5963188at2759"/>
<dbReference type="InterPro" id="IPR036388">
    <property type="entry name" value="WH-like_DNA-bd_sf"/>
</dbReference>
<dbReference type="InterPro" id="IPR001841">
    <property type="entry name" value="Znf_RING"/>
</dbReference>
<dbReference type="PROSITE" id="PS50199">
    <property type="entry name" value="ZF_RANBP2_2"/>
    <property type="match status" value="2"/>
</dbReference>
<comment type="function">
    <text evidence="6">Interacts with EME1 to form a DNA structure-specific endonuclease with substrate preference for branched DNA structures with a 5'-end at the branch nick. Typical substrates include 3'-flap structures, D-loops, replication forks and nicked Holliday junctions. May be required in mitosis for the processing of stalled or collapsed replication fork intermediates. May be required in meiosis for the repair of meiosis-specific double strand breaks subsequent to single-end invasion (SEI).</text>
</comment>
<feature type="region of interest" description="Disordered" evidence="7">
    <location>
        <begin position="1315"/>
        <end position="1339"/>
    </location>
</feature>
<proteinExistence type="inferred from homology"/>
<dbReference type="GO" id="GO:0000727">
    <property type="term" value="P:double-strand break repair via break-induced replication"/>
    <property type="evidence" value="ECO:0007669"/>
    <property type="project" value="UniProtKB-UniRule"/>
</dbReference>
<dbReference type="PROSITE" id="PS50089">
    <property type="entry name" value="ZF_RING_2"/>
    <property type="match status" value="1"/>
</dbReference>
<evidence type="ECO:0000256" key="6">
    <source>
        <dbReference type="RuleBase" id="RU369042"/>
    </source>
</evidence>
<dbReference type="PANTHER" id="PTHR13451:SF0">
    <property type="entry name" value="CROSSOVER JUNCTION ENDONUCLEASE MUS81"/>
    <property type="match status" value="1"/>
</dbReference>
<evidence type="ECO:0000256" key="7">
    <source>
        <dbReference type="SAM" id="MobiDB-lite"/>
    </source>
</evidence>
<evidence type="ECO:0000256" key="1">
    <source>
        <dbReference type="ARBA" id="ARBA00022723"/>
    </source>
</evidence>
<dbReference type="GO" id="GO:0048257">
    <property type="term" value="F:3'-flap endonuclease activity"/>
    <property type="evidence" value="ECO:0007669"/>
    <property type="project" value="TreeGrafter"/>
</dbReference>
<keyword evidence="11" id="KW-1185">Reference proteome</keyword>
<dbReference type="InterPro" id="IPR033309">
    <property type="entry name" value="Mus81"/>
</dbReference>
<dbReference type="PANTHER" id="PTHR13451">
    <property type="entry name" value="CLASS II CROSSOVER JUNCTION ENDONUCLEASE MUS81"/>
    <property type="match status" value="1"/>
</dbReference>
<keyword evidence="3 6" id="KW-0378">Hydrolase</keyword>
<keyword evidence="6" id="KW-0227">DNA damage</keyword>
<dbReference type="EC" id="3.1.22.-" evidence="6"/>
<comment type="caution">
    <text evidence="10">The sequence shown here is derived from an EMBL/GenBank/DDBJ whole genome shotgun (WGS) entry which is preliminary data.</text>
</comment>
<keyword evidence="6" id="KW-0539">Nucleus</keyword>
<organism evidence="10 11">
    <name type="scientific">Seminavis robusta</name>
    <dbReference type="NCBI Taxonomy" id="568900"/>
    <lineage>
        <taxon>Eukaryota</taxon>
        <taxon>Sar</taxon>
        <taxon>Stramenopiles</taxon>
        <taxon>Ochrophyta</taxon>
        <taxon>Bacillariophyta</taxon>
        <taxon>Bacillariophyceae</taxon>
        <taxon>Bacillariophycidae</taxon>
        <taxon>Naviculales</taxon>
        <taxon>Naviculaceae</taxon>
        <taxon>Seminavis</taxon>
    </lineage>
</organism>
<dbReference type="Pfam" id="PF00641">
    <property type="entry name" value="Zn_ribbon_RanBP"/>
    <property type="match status" value="2"/>
</dbReference>
<dbReference type="Gene3D" id="1.10.10.10">
    <property type="entry name" value="Winged helix-like DNA-binding domain superfamily/Winged helix DNA-binding domain"/>
    <property type="match status" value="1"/>
</dbReference>
<dbReference type="SUPFAM" id="SSF57850">
    <property type="entry name" value="RING/U-box"/>
    <property type="match status" value="1"/>
</dbReference>
<dbReference type="InterPro" id="IPR013083">
    <property type="entry name" value="Znf_RING/FYVE/PHD"/>
</dbReference>
<name>A0A9N8HQ05_9STRA</name>
<dbReference type="PROSITE" id="PS01358">
    <property type="entry name" value="ZF_RANBP2_1"/>
    <property type="match status" value="1"/>
</dbReference>
<gene>
    <name evidence="10" type="ORF">SEMRO_1232_G254730.1</name>
</gene>
<accession>A0A9N8HQ05</accession>
<feature type="domain" description="RING-type" evidence="8">
    <location>
        <begin position="1051"/>
        <end position="1096"/>
    </location>
</feature>
<comment type="subcellular location">
    <subcellularLocation>
        <location evidence="6">Nucleus</location>
    </subcellularLocation>
</comment>
<dbReference type="Pfam" id="PF02732">
    <property type="entry name" value="ERCC4"/>
    <property type="match status" value="1"/>
</dbReference>
<feature type="compositionally biased region" description="Basic residues" evidence="7">
    <location>
        <begin position="1108"/>
        <end position="1119"/>
    </location>
</feature>
<sequence>MVLVTIHVRPRDGYSYPNRIKTITVDSSYRLEQVISDLKLDTKKGIHLFSRQGAHELALNTSLATNNVQSGDIIETCSSPLLASVLSAALTDLNTVQSSLLEEERTRERIEPLLDLNSSRTLDPWTNRWNQDSMKSRIVFMALAKKVIQRQDRFANVIVPQCTTLHELYAFWTKFMEEQKQDQQPRRSHHNSMAHLFKPSTARDARPTTCWQLLQFKLDKLLNQMGTPTMHSDNQNNNPIASCPIEAFLAAETARHEQRTGVSTPSTTSRASRRKAPPSSERPNKRRRLAIESPSGRLKDQDWKCSTCTTAPADCLCLTEGCPFVKILSCLGCFSANHPPLQRNHQCVPFTDARAKAILKEMHRQGKQDIYCPQYASGPFAILCTLYRQMQKGQLSLDESRLKELAQPICRSNFYDHQARGRNAFACIESLMERDMVRMERLPGRRANQEGIYSLLPTGEALGKYCDVFQKQVLATVGENIPKGQHNNPITIVVDTREDQTYANRFIQRCQVERVPCEQRELPAGDYLFLVDDKVCPVVIERKTWSDLADSVLGKGRQQRRLDCVKIGSSSSKCENGRCQLCKMKASGCTKVMFLIEGARCDNRDDAPNKCTPERRCQFCREIQDRHGRDIVHERLEEVLFRLQVEHGCFIHYTRSYNETIDTMLIIRDVLGSSIVSTEINEDDDVARAISLSLGKAPSAHKSTPSVGSLSLTFDEFSKNARRKGENTATQLTAPVLVEWDDHLFIRGIIEGSIEESIGNLTSSSRSNEASHSAHVVDLEKSFQEAASSATTKDEASDSGASVMVLDGVDALRTETKNNAKKGSPPNDAIINIDSDDDDDLNASVEVVDHNPFLPKTEVLSDDEVEVVETKPPAKRKNEPHITSNNKNVDPAPALLLINGLYHYDAEFYKDVSAIWKALYHRQRAADSTDNEFRSQCAVEMQKLQSAESPLAGRSSILFWLLDIQIRRGVFVQVARESSQRQRLSSLLQSAAGELPLLAVAAPPVKTPVEDRSSGRRRGASSSASKKATGTPSTPIRRNSASSPKEAEHVCTICKSALGKLNVVVTPCMHPFHENCLAAWLSSKSGSRLCRCPMCNYDLTTYKKEKAKTKVQTSAKKHSERPPRPRGNTEADRVREARLARFDNMLSIPEPAARVDAMGMGTPVQANRNGWSCDKCTFQNGLHANQCQACGSARAKEMWSCHQCTYVNDPEASECGMCNEHRQTGTPGRNDSGSFALDFDYGSGPSCTPTLSRARVDIPTASAKAPSTDSTKKRIRCGACGQNGHNRASATEYNCPMYFDQAEIERRSKKAEEYRQKARKTEEAIDRNKRDAAGLGRKLEDAKRAVAELERAAAGQGNLHANEVKRLEKERKRAERQARKYE</sequence>
<dbReference type="Proteomes" id="UP001153069">
    <property type="component" value="Unassembled WGS sequence"/>
</dbReference>
<dbReference type="GO" id="GO:0003677">
    <property type="term" value="F:DNA binding"/>
    <property type="evidence" value="ECO:0007669"/>
    <property type="project" value="UniProtKB-UniRule"/>
</dbReference>
<feature type="region of interest" description="Disordered" evidence="7">
    <location>
        <begin position="181"/>
        <end position="201"/>
    </location>
</feature>
<dbReference type="GO" id="GO:0031573">
    <property type="term" value="P:mitotic intra-S DNA damage checkpoint signaling"/>
    <property type="evidence" value="ECO:0007669"/>
    <property type="project" value="TreeGrafter"/>
</dbReference>
<keyword evidence="6" id="KW-0460">Magnesium</keyword>
<evidence type="ECO:0000256" key="3">
    <source>
        <dbReference type="ARBA" id="ARBA00022801"/>
    </source>
</evidence>
<dbReference type="SMART" id="SM00891">
    <property type="entry name" value="ERCC4"/>
    <property type="match status" value="1"/>
</dbReference>
<keyword evidence="6" id="KW-0234">DNA repair</keyword>
<feature type="region of interest" description="Disordered" evidence="7">
    <location>
        <begin position="254"/>
        <end position="300"/>
    </location>
</feature>
<feature type="compositionally biased region" description="Low complexity" evidence="7">
    <location>
        <begin position="1020"/>
        <end position="1034"/>
    </location>
</feature>
<dbReference type="InterPro" id="IPR006166">
    <property type="entry name" value="ERCC4_domain"/>
</dbReference>
<evidence type="ECO:0000256" key="2">
    <source>
        <dbReference type="ARBA" id="ARBA00022771"/>
    </source>
</evidence>
<dbReference type="SMART" id="SM00184">
    <property type="entry name" value="RING"/>
    <property type="match status" value="1"/>
</dbReference>
<dbReference type="SUPFAM" id="SSF52980">
    <property type="entry name" value="Restriction endonuclease-like"/>
    <property type="match status" value="1"/>
</dbReference>
<dbReference type="InterPro" id="IPR011016">
    <property type="entry name" value="Znf_RING-CH"/>
</dbReference>
<dbReference type="InterPro" id="IPR047417">
    <property type="entry name" value="WHD_MUS81"/>
</dbReference>
<evidence type="ECO:0000256" key="4">
    <source>
        <dbReference type="ARBA" id="ARBA00022833"/>
    </source>
</evidence>
<feature type="compositionally biased region" description="Basic and acidic residues" evidence="7">
    <location>
        <begin position="1120"/>
        <end position="1132"/>
    </location>
</feature>
<feature type="region of interest" description="Disordered" evidence="7">
    <location>
        <begin position="1351"/>
        <end position="1382"/>
    </location>
</feature>